<comment type="similarity">
    <text evidence="1 3 4">Belongs to the histidinol dehydrogenase family.</text>
</comment>
<dbReference type="Proteomes" id="UP000658720">
    <property type="component" value="Unassembled WGS sequence"/>
</dbReference>
<evidence type="ECO:0000256" key="3">
    <source>
        <dbReference type="PIRNR" id="PIRNR000099"/>
    </source>
</evidence>
<dbReference type="InterPro" id="IPR022695">
    <property type="entry name" value="Histidinol_DH_monofunct"/>
</dbReference>
<dbReference type="PIRSF" id="PIRSF000099">
    <property type="entry name" value="Histidinol_dh"/>
    <property type="match status" value="1"/>
</dbReference>
<dbReference type="RefSeq" id="WP_190597118.1">
    <property type="nucleotide sequence ID" value="NZ_JADEVV010000023.1"/>
</dbReference>
<dbReference type="PANTHER" id="PTHR21256">
    <property type="entry name" value="HISTIDINOL DEHYDROGENASE HDH"/>
    <property type="match status" value="1"/>
</dbReference>
<dbReference type="InterPro" id="IPR012131">
    <property type="entry name" value="Hstdl_DH"/>
</dbReference>
<dbReference type="Gene3D" id="1.20.5.1300">
    <property type="match status" value="1"/>
</dbReference>
<name>A0ABR9VUH6_9SYNC</name>
<keyword evidence="6" id="KW-1185">Reference proteome</keyword>
<dbReference type="SUPFAM" id="SSF53720">
    <property type="entry name" value="ALDH-like"/>
    <property type="match status" value="1"/>
</dbReference>
<dbReference type="Pfam" id="PF00815">
    <property type="entry name" value="Histidinol_dh"/>
    <property type="match status" value="1"/>
</dbReference>
<reference evidence="5 6" key="1">
    <citation type="submission" date="2020-10" db="EMBL/GenBank/DDBJ databases">
        <authorList>
            <person name="Castelo-Branco R."/>
            <person name="Eusebio N."/>
            <person name="Adriana R."/>
            <person name="Vieira A."/>
            <person name="Brugerolle De Fraissinette N."/>
            <person name="Rezende De Castro R."/>
            <person name="Schneider M.P."/>
            <person name="Vasconcelos V."/>
            <person name="Leao P.N."/>
        </authorList>
    </citation>
    <scope>NUCLEOTIDE SEQUENCE [LARGE SCALE GENOMIC DNA]</scope>
    <source>
        <strain evidence="5 6">LEGE 00031</strain>
    </source>
</reference>
<organism evidence="5 6">
    <name type="scientific">Synechocystis salina LEGE 00031</name>
    <dbReference type="NCBI Taxonomy" id="1828736"/>
    <lineage>
        <taxon>Bacteria</taxon>
        <taxon>Bacillati</taxon>
        <taxon>Cyanobacteriota</taxon>
        <taxon>Cyanophyceae</taxon>
        <taxon>Synechococcales</taxon>
        <taxon>Merismopediaceae</taxon>
        <taxon>Synechocystis</taxon>
    </lineage>
</organism>
<keyword evidence="2 3" id="KW-0560">Oxidoreductase</keyword>
<dbReference type="PANTHER" id="PTHR21256:SF2">
    <property type="entry name" value="HISTIDINE BIOSYNTHESIS TRIFUNCTIONAL PROTEIN"/>
    <property type="match status" value="1"/>
</dbReference>
<protein>
    <submittedName>
        <fullName evidence="5">Histidinol dehydrogenase</fullName>
    </submittedName>
</protein>
<evidence type="ECO:0000256" key="1">
    <source>
        <dbReference type="ARBA" id="ARBA00010178"/>
    </source>
</evidence>
<evidence type="ECO:0000256" key="2">
    <source>
        <dbReference type="ARBA" id="ARBA00023002"/>
    </source>
</evidence>
<evidence type="ECO:0000313" key="6">
    <source>
        <dbReference type="Proteomes" id="UP000658720"/>
    </source>
</evidence>
<comment type="caution">
    <text evidence="5">The sequence shown here is derived from an EMBL/GenBank/DDBJ whole genome shotgun (WGS) entry which is preliminary data.</text>
</comment>
<dbReference type="InterPro" id="IPR016161">
    <property type="entry name" value="Ald_DH/histidinol_DH"/>
</dbReference>
<gene>
    <name evidence="5" type="ORF">IQ217_09705</name>
</gene>
<sequence>MLRLITQSGDIVQELRRLHHRPVLSPWPVMAKVVAAMEHWATVSQDSPPRVSGAELDAAYQRISQEKLLVIRQACNALEQVYRPQLPKAQVSFPEDGTVRGQRFYPVRRAGFYLETKRGDALGNLLRQGILAKTVGVGERVLVTETISPTILVAAQEMGIEEIYLAAGVPAIAMLTWGAKNIAPVESITGAGSPEVMAAKQLVSGVVTIDQTLVRTNLMVLADGEANGQWLALDLLAHAEQYPNASAVLLTDRLELGEEVIQSVNRYCREQEHSVHTEKALAHYGLVAIVEDLEACGNWVNEFSPHILLLAMVDPWTMVEKVQRAREIYIGHHSPSILGHYLSGAARLQTQDGGVASASELAFHCFLRSSQLLDYGNTLPPPWLKDLVNWQGLTAIEERLGQLDRLNED</sequence>
<dbReference type="PRINTS" id="PR00083">
    <property type="entry name" value="HOLDHDRGNASE"/>
</dbReference>
<dbReference type="Gene3D" id="3.40.50.1980">
    <property type="entry name" value="Nitrogenase molybdenum iron protein domain"/>
    <property type="match status" value="2"/>
</dbReference>
<accession>A0ABR9VUH6</accession>
<evidence type="ECO:0000256" key="4">
    <source>
        <dbReference type="RuleBase" id="RU004175"/>
    </source>
</evidence>
<evidence type="ECO:0000313" key="5">
    <source>
        <dbReference type="EMBL" id="MBE9254108.1"/>
    </source>
</evidence>
<proteinExistence type="inferred from homology"/>
<dbReference type="EMBL" id="JADEVV010000023">
    <property type="protein sequence ID" value="MBE9254108.1"/>
    <property type="molecule type" value="Genomic_DNA"/>
</dbReference>